<dbReference type="InterPro" id="IPR002320">
    <property type="entry name" value="Thr-tRNA-ligase_IIa"/>
</dbReference>
<feature type="domain" description="TGS" evidence="15">
    <location>
        <begin position="1"/>
        <end position="61"/>
    </location>
</feature>
<evidence type="ECO:0000256" key="12">
    <source>
        <dbReference type="ARBA" id="ARBA00049515"/>
    </source>
</evidence>
<dbReference type="FunFam" id="3.30.54.20:FF:000002">
    <property type="entry name" value="Threonine--tRNA ligase"/>
    <property type="match status" value="1"/>
</dbReference>
<dbReference type="InterPro" id="IPR036621">
    <property type="entry name" value="Anticodon-bd_dom_sf"/>
</dbReference>
<comment type="catalytic activity">
    <reaction evidence="12 13">
        <text>tRNA(Thr) + L-threonine + ATP = L-threonyl-tRNA(Thr) + AMP + diphosphate + H(+)</text>
        <dbReference type="Rhea" id="RHEA:24624"/>
        <dbReference type="Rhea" id="RHEA-COMP:9670"/>
        <dbReference type="Rhea" id="RHEA-COMP:9704"/>
        <dbReference type="ChEBI" id="CHEBI:15378"/>
        <dbReference type="ChEBI" id="CHEBI:30616"/>
        <dbReference type="ChEBI" id="CHEBI:33019"/>
        <dbReference type="ChEBI" id="CHEBI:57926"/>
        <dbReference type="ChEBI" id="CHEBI:78442"/>
        <dbReference type="ChEBI" id="CHEBI:78534"/>
        <dbReference type="ChEBI" id="CHEBI:456215"/>
        <dbReference type="EC" id="6.1.1.3"/>
    </reaction>
</comment>
<dbReference type="Gene3D" id="3.40.50.800">
    <property type="entry name" value="Anticodon-binding domain"/>
    <property type="match status" value="1"/>
</dbReference>
<dbReference type="OrthoDB" id="9802304at2"/>
<dbReference type="InterPro" id="IPR006195">
    <property type="entry name" value="aa-tRNA-synth_II"/>
</dbReference>
<dbReference type="InterPro" id="IPR012676">
    <property type="entry name" value="TGS-like"/>
</dbReference>
<dbReference type="Proteomes" id="UP000297475">
    <property type="component" value="Unassembled WGS sequence"/>
</dbReference>
<keyword evidence="3 13" id="KW-0820">tRNA-binding</keyword>
<keyword evidence="6 13" id="KW-0547">Nucleotide-binding</keyword>
<gene>
    <name evidence="13 16" type="primary">thrS</name>
    <name evidence="16" type="ORF">E4656_06405</name>
</gene>
<dbReference type="NCBIfam" id="TIGR00418">
    <property type="entry name" value="thrS"/>
    <property type="match status" value="1"/>
</dbReference>
<proteinExistence type="inferred from homology"/>
<comment type="cofactor">
    <cofactor evidence="13">
        <name>Zn(2+)</name>
        <dbReference type="ChEBI" id="CHEBI:29105"/>
    </cofactor>
    <text evidence="13">Binds 1 zinc ion per subunit.</text>
</comment>
<evidence type="ECO:0000256" key="2">
    <source>
        <dbReference type="ARBA" id="ARBA00022490"/>
    </source>
</evidence>
<feature type="binding site" evidence="13">
    <location>
        <position position="513"/>
    </location>
    <ligand>
        <name>Zn(2+)</name>
        <dbReference type="ChEBI" id="CHEBI:29105"/>
        <note>catalytic</note>
    </ligand>
</feature>
<evidence type="ECO:0000256" key="13">
    <source>
        <dbReference type="HAMAP-Rule" id="MF_00184"/>
    </source>
</evidence>
<dbReference type="Gene3D" id="3.30.54.20">
    <property type="match status" value="1"/>
</dbReference>
<dbReference type="SUPFAM" id="SSF55681">
    <property type="entry name" value="Class II aaRS and biotin synthetases"/>
    <property type="match status" value="1"/>
</dbReference>
<dbReference type="CDD" id="cd01667">
    <property type="entry name" value="TGS_ThrRS"/>
    <property type="match status" value="1"/>
</dbReference>
<dbReference type="Gene3D" id="3.30.980.10">
    <property type="entry name" value="Threonyl-trna Synthetase, Chain A, domain 2"/>
    <property type="match status" value="1"/>
</dbReference>
<dbReference type="Gene3D" id="3.30.930.10">
    <property type="entry name" value="Bira Bifunctional Protein, Domain 2"/>
    <property type="match status" value="1"/>
</dbReference>
<sequence length="641" mass="73561">MPVITLPDGSQRQYDKPVSILEVAQDIGPGLAKATLAGTINGVEHDAVDLITEDAKVTIITPKDDAGLDIIRHSCAHLLGHAIKQLYPDAKMAIGPVIDNGFYYDIEMDKKLSEDDLEALEKRMLELAKTDYDVVKRKVSWQEAYDTFKDRGEPYKQAILEEDIDRADQPGLYHHEEYIDMCRGPHVPNMRFCHHFKLMRVSGAYWRGDAQNTQLQRIYGTAWADKKQLKAYLKRLEEAEKRDHRKLGKQLDLFHWQEEAPGMVFWHQKGWTMYQVVESYMRDKLVEYDYEEVRAPMIMDVSMWEKSGHWDKYQDNIFATESEKRTYAVKPMNCPGHLQIFNQGLKSYRDLPYRMAEFGVVHRNEASGALHGLMRVRSFTQDDAHVFCTEEQILDEVTACIRMLYDVYRDFGFEGDSIDIKLSTRPEKRIGSDAVWDKSEQALADALDKNQLEFDYQPGEGAFYGPKIEFTLYDSLGRGWQCGTIQLDFSMPGRLGSQYVAEDGSRKEPVMIHRAILGSLERFIGILIEEYAGAMPVWLAPEQVMVCNITDSQADYVKSVRQSLRMAGFRATADLRNEKIGFKIREHTLQKIPYVVVVGDKEVESQQVAVRTRSGEDLGAMSLQAFIDRLRDEADLLGRKQ</sequence>
<keyword evidence="8 13" id="KW-0067">ATP-binding</keyword>
<keyword evidence="9 13" id="KW-0694">RNA-binding</keyword>
<comment type="subunit">
    <text evidence="13">Homodimer.</text>
</comment>
<dbReference type="SMART" id="SM00863">
    <property type="entry name" value="tRNA_SAD"/>
    <property type="match status" value="1"/>
</dbReference>
<dbReference type="GO" id="GO:0004829">
    <property type="term" value="F:threonine-tRNA ligase activity"/>
    <property type="evidence" value="ECO:0007669"/>
    <property type="project" value="UniProtKB-UniRule"/>
</dbReference>
<dbReference type="GO" id="GO:0046872">
    <property type="term" value="F:metal ion binding"/>
    <property type="evidence" value="ECO:0007669"/>
    <property type="project" value="UniProtKB-KW"/>
</dbReference>
<dbReference type="PANTHER" id="PTHR11451">
    <property type="entry name" value="THREONINE-TRNA LIGASE"/>
    <property type="match status" value="1"/>
</dbReference>
<dbReference type="FunFam" id="3.40.50.800:FF:000001">
    <property type="entry name" value="Threonine--tRNA ligase"/>
    <property type="match status" value="1"/>
</dbReference>
<dbReference type="FunFam" id="3.10.20.30:FF:000005">
    <property type="entry name" value="Threonine--tRNA ligase"/>
    <property type="match status" value="1"/>
</dbReference>
<feature type="binding site" evidence="13">
    <location>
        <position position="334"/>
    </location>
    <ligand>
        <name>Zn(2+)</name>
        <dbReference type="ChEBI" id="CHEBI:29105"/>
        <note>catalytic</note>
    </ligand>
</feature>
<protein>
    <recommendedName>
        <fullName evidence="13">Threonine--tRNA ligase</fullName>
        <ecNumber evidence="13">6.1.1.3</ecNumber>
    </recommendedName>
    <alternativeName>
        <fullName evidence="13">Threonyl-tRNA synthetase</fullName>
        <shortName evidence="13">ThrRS</shortName>
    </alternativeName>
</protein>
<dbReference type="InterPro" id="IPR033728">
    <property type="entry name" value="ThrRS_core"/>
</dbReference>
<evidence type="ECO:0000256" key="11">
    <source>
        <dbReference type="ARBA" id="ARBA00023146"/>
    </source>
</evidence>
<dbReference type="SUPFAM" id="SSF55186">
    <property type="entry name" value="ThrRS/AlaRS common domain"/>
    <property type="match status" value="1"/>
</dbReference>
<keyword evidence="7 13" id="KW-0862">Zinc</keyword>
<dbReference type="FunFam" id="3.30.930.10:FF:000002">
    <property type="entry name" value="Threonine--tRNA ligase"/>
    <property type="match status" value="1"/>
</dbReference>
<dbReference type="InterPro" id="IPR045864">
    <property type="entry name" value="aa-tRNA-synth_II/BPL/LPL"/>
</dbReference>
<dbReference type="CDD" id="cd00771">
    <property type="entry name" value="ThrRS_core"/>
    <property type="match status" value="1"/>
</dbReference>
<dbReference type="GO" id="GO:0000049">
    <property type="term" value="F:tRNA binding"/>
    <property type="evidence" value="ECO:0007669"/>
    <property type="project" value="UniProtKB-KW"/>
</dbReference>
<evidence type="ECO:0000256" key="4">
    <source>
        <dbReference type="ARBA" id="ARBA00022598"/>
    </source>
</evidence>
<evidence type="ECO:0000259" key="14">
    <source>
        <dbReference type="PROSITE" id="PS50862"/>
    </source>
</evidence>
<dbReference type="Pfam" id="PF02824">
    <property type="entry name" value="TGS"/>
    <property type="match status" value="1"/>
</dbReference>
<dbReference type="PROSITE" id="PS51880">
    <property type="entry name" value="TGS"/>
    <property type="match status" value="1"/>
</dbReference>
<keyword evidence="10 13" id="KW-0648">Protein biosynthesis</keyword>
<dbReference type="HAMAP" id="MF_00184">
    <property type="entry name" value="Thr_tRNA_synth"/>
    <property type="match status" value="1"/>
</dbReference>
<evidence type="ECO:0000256" key="7">
    <source>
        <dbReference type="ARBA" id="ARBA00022833"/>
    </source>
</evidence>
<comment type="caution">
    <text evidence="16">The sequence shown here is derived from an EMBL/GenBank/DDBJ whole genome shotgun (WGS) entry which is preliminary data.</text>
</comment>
<keyword evidence="4 13" id="KW-0436">Ligase</keyword>
<dbReference type="EC" id="6.1.1.3" evidence="13"/>
<evidence type="ECO:0000259" key="15">
    <source>
        <dbReference type="PROSITE" id="PS51880"/>
    </source>
</evidence>
<evidence type="ECO:0000313" key="16">
    <source>
        <dbReference type="EMBL" id="TGG96022.1"/>
    </source>
</evidence>
<evidence type="ECO:0000256" key="6">
    <source>
        <dbReference type="ARBA" id="ARBA00022741"/>
    </source>
</evidence>
<comment type="caution">
    <text evidence="13">Lacks conserved residue(s) required for the propagation of feature annotation.</text>
</comment>
<dbReference type="Pfam" id="PF03129">
    <property type="entry name" value="HGTP_anticodon"/>
    <property type="match status" value="1"/>
</dbReference>
<evidence type="ECO:0000256" key="9">
    <source>
        <dbReference type="ARBA" id="ARBA00022884"/>
    </source>
</evidence>
<dbReference type="InterPro" id="IPR012675">
    <property type="entry name" value="Beta-grasp_dom_sf"/>
</dbReference>
<feature type="domain" description="Aminoacyl-transfer RNA synthetases class-II family profile" evidence="14">
    <location>
        <begin position="243"/>
        <end position="536"/>
    </location>
</feature>
<dbReference type="PRINTS" id="PR01047">
    <property type="entry name" value="TRNASYNTHTHR"/>
</dbReference>
<dbReference type="Pfam" id="PF00587">
    <property type="entry name" value="tRNA-synt_2b"/>
    <property type="match status" value="1"/>
</dbReference>
<dbReference type="RefSeq" id="WP_135482161.1">
    <property type="nucleotide sequence ID" value="NZ_SRMF01000001.1"/>
</dbReference>
<dbReference type="InterPro" id="IPR004154">
    <property type="entry name" value="Anticodon-bd"/>
</dbReference>
<evidence type="ECO:0000256" key="8">
    <source>
        <dbReference type="ARBA" id="ARBA00022840"/>
    </source>
</evidence>
<dbReference type="SUPFAM" id="SSF81271">
    <property type="entry name" value="TGS-like"/>
    <property type="match status" value="1"/>
</dbReference>
<keyword evidence="2 13" id="KW-0963">Cytoplasm</keyword>
<evidence type="ECO:0000256" key="1">
    <source>
        <dbReference type="ARBA" id="ARBA00008226"/>
    </source>
</evidence>
<dbReference type="CDD" id="cd00860">
    <property type="entry name" value="ThrRS_anticodon"/>
    <property type="match status" value="1"/>
</dbReference>
<evidence type="ECO:0000313" key="17">
    <source>
        <dbReference type="Proteomes" id="UP000297475"/>
    </source>
</evidence>
<dbReference type="GO" id="GO:0005524">
    <property type="term" value="F:ATP binding"/>
    <property type="evidence" value="ECO:0007669"/>
    <property type="project" value="UniProtKB-UniRule"/>
</dbReference>
<keyword evidence="11 13" id="KW-0030">Aminoacyl-tRNA synthetase</keyword>
<dbReference type="Gene3D" id="3.10.20.30">
    <property type="match status" value="1"/>
</dbReference>
<evidence type="ECO:0000256" key="10">
    <source>
        <dbReference type="ARBA" id="ARBA00022917"/>
    </source>
</evidence>
<name>A0A4Z0WCT6_9GAMM</name>
<feature type="binding site" evidence="13">
    <location>
        <position position="385"/>
    </location>
    <ligand>
        <name>Zn(2+)</name>
        <dbReference type="ChEBI" id="CHEBI:29105"/>
        <note>catalytic</note>
    </ligand>
</feature>
<keyword evidence="17" id="KW-1185">Reference proteome</keyword>
<dbReference type="PANTHER" id="PTHR11451:SF44">
    <property type="entry name" value="THREONINE--TRNA LIGASE, CHLOROPLASTIC_MITOCHONDRIAL 2"/>
    <property type="match status" value="1"/>
</dbReference>
<dbReference type="FunFam" id="3.30.980.10:FF:000005">
    <property type="entry name" value="Threonyl-tRNA synthetase, mitochondrial"/>
    <property type="match status" value="1"/>
</dbReference>
<dbReference type="Pfam" id="PF07973">
    <property type="entry name" value="tRNA_SAD"/>
    <property type="match status" value="1"/>
</dbReference>
<dbReference type="InterPro" id="IPR018163">
    <property type="entry name" value="Thr/Ala-tRNA-synth_IIc_edit"/>
</dbReference>
<comment type="similarity">
    <text evidence="1 13">Belongs to the class-II aminoacyl-tRNA synthetase family.</text>
</comment>
<comment type="subcellular location">
    <subcellularLocation>
        <location evidence="13">Cytoplasm</location>
    </subcellularLocation>
</comment>
<accession>A0A4Z0WCT6</accession>
<dbReference type="GO" id="GO:0006435">
    <property type="term" value="P:threonyl-tRNA aminoacylation"/>
    <property type="evidence" value="ECO:0007669"/>
    <property type="project" value="UniProtKB-UniRule"/>
</dbReference>
<organism evidence="16 17">
    <name type="scientific">Natronospirillum operosum</name>
    <dbReference type="NCBI Taxonomy" id="2759953"/>
    <lineage>
        <taxon>Bacteria</taxon>
        <taxon>Pseudomonadati</taxon>
        <taxon>Pseudomonadota</taxon>
        <taxon>Gammaproteobacteria</taxon>
        <taxon>Oceanospirillales</taxon>
        <taxon>Natronospirillaceae</taxon>
        <taxon>Natronospirillum</taxon>
    </lineage>
</organism>
<dbReference type="AlphaFoldDB" id="A0A4Z0WCT6"/>
<dbReference type="InterPro" id="IPR047246">
    <property type="entry name" value="ThrRS_anticodon"/>
</dbReference>
<dbReference type="GO" id="GO:0005829">
    <property type="term" value="C:cytosol"/>
    <property type="evidence" value="ECO:0007669"/>
    <property type="project" value="TreeGrafter"/>
</dbReference>
<dbReference type="InterPro" id="IPR002314">
    <property type="entry name" value="aa-tRNA-synt_IIb"/>
</dbReference>
<keyword evidence="5 13" id="KW-0479">Metal-binding</keyword>
<reference evidence="16 17" key="1">
    <citation type="submission" date="2019-04" db="EMBL/GenBank/DDBJ databases">
        <title>Natronospirillum operosus gen. nov., sp. nov., a haloalkaliphilic satellite isolated from decaying biomass of laboratory culture of cyanobacterium Geitlerinema sp. and proposal of Natronospirillaceae fam. nov. and Saccharospirillaceae fam. nov.</title>
        <authorList>
            <person name="Kevbrin V."/>
            <person name="Boltyanskaya Y."/>
            <person name="Koziaeva V."/>
            <person name="Grouzdev D.S."/>
            <person name="Park M."/>
            <person name="Cho J."/>
        </authorList>
    </citation>
    <scope>NUCLEOTIDE SEQUENCE [LARGE SCALE GENOMIC DNA]</scope>
    <source>
        <strain evidence="16 17">G-116</strain>
    </source>
</reference>
<dbReference type="SUPFAM" id="SSF52954">
    <property type="entry name" value="Class II aaRS ABD-related"/>
    <property type="match status" value="1"/>
</dbReference>
<dbReference type="PROSITE" id="PS50862">
    <property type="entry name" value="AA_TRNA_LIGASE_II"/>
    <property type="match status" value="1"/>
</dbReference>
<dbReference type="EMBL" id="SRMF01000001">
    <property type="protein sequence ID" value="TGG96022.1"/>
    <property type="molecule type" value="Genomic_DNA"/>
</dbReference>
<dbReference type="InterPro" id="IPR004095">
    <property type="entry name" value="TGS"/>
</dbReference>
<dbReference type="InterPro" id="IPR012947">
    <property type="entry name" value="tRNA_SAD"/>
</dbReference>
<evidence type="ECO:0000256" key="3">
    <source>
        <dbReference type="ARBA" id="ARBA00022555"/>
    </source>
</evidence>
<evidence type="ECO:0000256" key="5">
    <source>
        <dbReference type="ARBA" id="ARBA00022723"/>
    </source>
</evidence>